<proteinExistence type="inferred from homology"/>
<sequence length="334" mass="35263">MKQSLAVSNLDTQEGSYTDTLIRAVALEIAADYFDHDAMIPVAFVDETSGIYIDRRCAEYGIERKPGTRATATVTFAGNNGTTVPAGTAVQTAEGLVFATDKAVTVSDGTATAAVTAQDVGEQYNVEENAITTLQNSAGVTVQSSTAAQGGTDMETDAALVQRLYDLWRKPATSGNAYHYEKWALEVEGIGKAKVFPCWNGGGTVKVVVLGSSLEPPSPEQVAAVAAHIEEERPICVEVTVEAAETLTVDVAAAIVLNGTRSAQGVQEQFSQLLDEYLRSIAFVSNAVIYNRIAYMLLSIDGVQDFTALTVNGGEVNLTLADNQAPVLGEVTVA</sequence>
<evidence type="ECO:0000259" key="3">
    <source>
        <dbReference type="Pfam" id="PF26078"/>
    </source>
</evidence>
<dbReference type="PANTHER" id="PTHR37829:SF3">
    <property type="entry name" value="PROTEIN JAYE-RELATED"/>
    <property type="match status" value="1"/>
</dbReference>
<evidence type="ECO:0000313" key="5">
    <source>
        <dbReference type="EMBL" id="HIS64782.1"/>
    </source>
</evidence>
<dbReference type="InterPro" id="IPR058530">
    <property type="entry name" value="Baseplate_J-like_C"/>
</dbReference>
<dbReference type="EMBL" id="DVJJ01000080">
    <property type="protein sequence ID" value="HIS64782.1"/>
    <property type="molecule type" value="Genomic_DNA"/>
</dbReference>
<protein>
    <submittedName>
        <fullName evidence="5">Baseplate J/gp47 family protein</fullName>
    </submittedName>
</protein>
<evidence type="ECO:0000259" key="2">
    <source>
        <dbReference type="Pfam" id="PF04865"/>
    </source>
</evidence>
<dbReference type="InterPro" id="IPR058531">
    <property type="entry name" value="Baseplate_J_M"/>
</dbReference>
<dbReference type="Proteomes" id="UP000886741">
    <property type="component" value="Unassembled WGS sequence"/>
</dbReference>
<evidence type="ECO:0000259" key="4">
    <source>
        <dbReference type="Pfam" id="PF26079"/>
    </source>
</evidence>
<dbReference type="Pfam" id="PF26078">
    <property type="entry name" value="Baseplate_J_M"/>
    <property type="match status" value="1"/>
</dbReference>
<gene>
    <name evidence="5" type="ORF">IAA83_05355</name>
</gene>
<dbReference type="Pfam" id="PF26079">
    <property type="entry name" value="Baseplate_J_C"/>
    <property type="match status" value="1"/>
</dbReference>
<comment type="similarity">
    <text evidence="1">Belongs to the Mu gp47/PBSX XkdT family.</text>
</comment>
<name>A0A9D1F970_9FIRM</name>
<dbReference type="InterPro" id="IPR006949">
    <property type="entry name" value="Barrel_Baseplate_J-like"/>
</dbReference>
<accession>A0A9D1F970</accession>
<dbReference type="PANTHER" id="PTHR37829">
    <property type="entry name" value="PHAGE-LIKE ELEMENT PBSX PROTEIN XKDT"/>
    <property type="match status" value="1"/>
</dbReference>
<dbReference type="AlphaFoldDB" id="A0A9D1F970"/>
<organism evidence="5 6">
    <name type="scientific">Candidatus Avoscillospira avistercoris</name>
    <dbReference type="NCBI Taxonomy" id="2840707"/>
    <lineage>
        <taxon>Bacteria</taxon>
        <taxon>Bacillati</taxon>
        <taxon>Bacillota</taxon>
        <taxon>Clostridia</taxon>
        <taxon>Eubacteriales</taxon>
        <taxon>Oscillospiraceae</taxon>
        <taxon>Oscillospiraceae incertae sedis</taxon>
        <taxon>Candidatus Avoscillospira</taxon>
    </lineage>
</organism>
<reference evidence="5" key="1">
    <citation type="submission" date="2020-10" db="EMBL/GenBank/DDBJ databases">
        <authorList>
            <person name="Gilroy R."/>
        </authorList>
    </citation>
    <scope>NUCLEOTIDE SEQUENCE</scope>
    <source>
        <strain evidence="5">ChiBcec16-1751</strain>
    </source>
</reference>
<feature type="domain" description="Baseplate J-like C-terminal" evidence="4">
    <location>
        <begin position="249"/>
        <end position="333"/>
    </location>
</feature>
<comment type="caution">
    <text evidence="5">The sequence shown here is derived from an EMBL/GenBank/DDBJ whole genome shotgun (WGS) entry which is preliminary data.</text>
</comment>
<feature type="domain" description="Baseplate protein J-like barrel" evidence="2">
    <location>
        <begin position="73"/>
        <end position="151"/>
    </location>
</feature>
<reference evidence="5" key="2">
    <citation type="journal article" date="2021" name="PeerJ">
        <title>Extensive microbial diversity within the chicken gut microbiome revealed by metagenomics and culture.</title>
        <authorList>
            <person name="Gilroy R."/>
            <person name="Ravi A."/>
            <person name="Getino M."/>
            <person name="Pursley I."/>
            <person name="Horton D.L."/>
            <person name="Alikhan N.F."/>
            <person name="Baker D."/>
            <person name="Gharbi K."/>
            <person name="Hall N."/>
            <person name="Watson M."/>
            <person name="Adriaenssens E.M."/>
            <person name="Foster-Nyarko E."/>
            <person name="Jarju S."/>
            <person name="Secka A."/>
            <person name="Antonio M."/>
            <person name="Oren A."/>
            <person name="Chaudhuri R.R."/>
            <person name="La Ragione R."/>
            <person name="Hildebrand F."/>
            <person name="Pallen M.J."/>
        </authorList>
    </citation>
    <scope>NUCLEOTIDE SEQUENCE</scope>
    <source>
        <strain evidence="5">ChiBcec16-1751</strain>
    </source>
</reference>
<dbReference type="Pfam" id="PF04865">
    <property type="entry name" value="Baseplate_J"/>
    <property type="match status" value="1"/>
</dbReference>
<evidence type="ECO:0000313" key="6">
    <source>
        <dbReference type="Proteomes" id="UP000886741"/>
    </source>
</evidence>
<feature type="domain" description="Baseplate J-like central" evidence="3">
    <location>
        <begin position="172"/>
        <end position="243"/>
    </location>
</feature>
<evidence type="ECO:0000256" key="1">
    <source>
        <dbReference type="ARBA" id="ARBA00038087"/>
    </source>
</evidence>
<dbReference type="InterPro" id="IPR052399">
    <property type="entry name" value="Phage_Baseplate_Assmbl_Protein"/>
</dbReference>